<gene>
    <name evidence="1" type="ORF">JN757_15045</name>
</gene>
<evidence type="ECO:0000313" key="1">
    <source>
        <dbReference type="EMBL" id="QRK81893.1"/>
    </source>
</evidence>
<accession>A0ABX7G969</accession>
<dbReference type="Proteomes" id="UP000663686">
    <property type="component" value="Chromosome"/>
</dbReference>
<keyword evidence="2" id="KW-1185">Reference proteome</keyword>
<reference evidence="1 2" key="1">
    <citation type="submission" date="2021-03" db="EMBL/GenBank/DDBJ databases">
        <title>P. granadensis CT364 genome publication.</title>
        <authorList>
            <person name="Stach J."/>
            <person name="Montero-Calasanz Md.C."/>
        </authorList>
    </citation>
    <scope>NUCLEOTIDE SEQUENCE [LARGE SCALE GENOMIC DNA]</scope>
    <source>
        <strain evidence="1 2">CT364</strain>
    </source>
</reference>
<proteinExistence type="predicted"/>
<organism evidence="1 2">
    <name type="scientific">Pseudomonas granadensis</name>
    <dbReference type="NCBI Taxonomy" id="1421430"/>
    <lineage>
        <taxon>Bacteria</taxon>
        <taxon>Pseudomonadati</taxon>
        <taxon>Pseudomonadota</taxon>
        <taxon>Gammaproteobacteria</taxon>
        <taxon>Pseudomonadales</taxon>
        <taxon>Pseudomonadaceae</taxon>
        <taxon>Pseudomonas</taxon>
    </lineage>
</organism>
<dbReference type="RefSeq" id="WP_192131647.1">
    <property type="nucleotide sequence ID" value="NZ_CP069352.1"/>
</dbReference>
<name>A0ABX7G969_9PSED</name>
<sequence>MTRLQTASAGQGALETEGRAAALQGTDINRFQDTIEKVHEVELKSKQLKGIDTSPFISEVQQCVEVTAAARLPGS</sequence>
<evidence type="ECO:0000313" key="2">
    <source>
        <dbReference type="Proteomes" id="UP000663686"/>
    </source>
</evidence>
<dbReference type="EMBL" id="CP069352">
    <property type="protein sequence ID" value="QRK81893.1"/>
    <property type="molecule type" value="Genomic_DNA"/>
</dbReference>
<protein>
    <submittedName>
        <fullName evidence="1">Uncharacterized protein</fullName>
    </submittedName>
</protein>